<protein>
    <submittedName>
        <fullName evidence="2">Uncharacterized protein</fullName>
    </submittedName>
</protein>
<reference evidence="2" key="1">
    <citation type="submission" date="2020-07" db="EMBL/GenBank/DDBJ databases">
        <title>Ethylene signaling mediates host invasion by parasitic plants.</title>
        <authorList>
            <person name="Yoshida S."/>
        </authorList>
    </citation>
    <scope>NUCLEOTIDE SEQUENCE</scope>
    <source>
        <strain evidence="2">Okayama</strain>
    </source>
</reference>
<accession>A0A830CDS9</accession>
<dbReference type="GO" id="GO:0071763">
    <property type="term" value="P:nuclear membrane organization"/>
    <property type="evidence" value="ECO:0007669"/>
    <property type="project" value="TreeGrafter"/>
</dbReference>
<comment type="caution">
    <text evidence="2">The sequence shown here is derived from an EMBL/GenBank/DDBJ whole genome shotgun (WGS) entry which is preliminary data.</text>
</comment>
<evidence type="ECO:0000313" key="3">
    <source>
        <dbReference type="Proteomes" id="UP000653305"/>
    </source>
</evidence>
<proteinExistence type="predicted"/>
<dbReference type="GO" id="GO:0003682">
    <property type="term" value="F:chromatin binding"/>
    <property type="evidence" value="ECO:0007669"/>
    <property type="project" value="InterPro"/>
</dbReference>
<evidence type="ECO:0000313" key="2">
    <source>
        <dbReference type="EMBL" id="GFP94183.1"/>
    </source>
</evidence>
<dbReference type="EMBL" id="BMAC01000339">
    <property type="protein sequence ID" value="GFP94183.1"/>
    <property type="molecule type" value="Genomic_DNA"/>
</dbReference>
<keyword evidence="1" id="KW-1133">Transmembrane helix</keyword>
<sequence>MAGRKKPKSSSSSYHEHTPPLLNSLPSSKSDFIRLFAVVSIAAAVAAACNLLVSSLNQPPKPFCDTTTSDPDYSLSPSNWARVYLCEAYAQLLCTGTGKCWVSEGELLDNLYEYKARDNIGMDEAVYMSVKQRALETIRSVLETRTDNHGVEEFKCPELLVNHYKPLSCVVRQWIVRHALLSVSAFSMRPGPIGDTTYLSEPNNFTMRLS</sequence>
<evidence type="ECO:0000256" key="1">
    <source>
        <dbReference type="SAM" id="Phobius"/>
    </source>
</evidence>
<gene>
    <name evidence="2" type="ORF">PHJA_001562800</name>
</gene>
<organism evidence="2 3">
    <name type="scientific">Phtheirospermum japonicum</name>
    <dbReference type="NCBI Taxonomy" id="374723"/>
    <lineage>
        <taxon>Eukaryota</taxon>
        <taxon>Viridiplantae</taxon>
        <taxon>Streptophyta</taxon>
        <taxon>Embryophyta</taxon>
        <taxon>Tracheophyta</taxon>
        <taxon>Spermatophyta</taxon>
        <taxon>Magnoliopsida</taxon>
        <taxon>eudicotyledons</taxon>
        <taxon>Gunneridae</taxon>
        <taxon>Pentapetalae</taxon>
        <taxon>asterids</taxon>
        <taxon>lamiids</taxon>
        <taxon>Lamiales</taxon>
        <taxon>Orobanchaceae</taxon>
        <taxon>Orobanchaceae incertae sedis</taxon>
        <taxon>Phtheirospermum</taxon>
    </lineage>
</organism>
<keyword evidence="3" id="KW-1185">Reference proteome</keyword>
<dbReference type="InterPro" id="IPR044780">
    <property type="entry name" value="Heh2/Src1"/>
</dbReference>
<dbReference type="Proteomes" id="UP000653305">
    <property type="component" value="Unassembled WGS sequence"/>
</dbReference>
<feature type="transmembrane region" description="Helical" evidence="1">
    <location>
        <begin position="32"/>
        <end position="53"/>
    </location>
</feature>
<dbReference type="GO" id="GO:0005783">
    <property type="term" value="C:endoplasmic reticulum"/>
    <property type="evidence" value="ECO:0007669"/>
    <property type="project" value="TreeGrafter"/>
</dbReference>
<keyword evidence="1" id="KW-0472">Membrane</keyword>
<name>A0A830CDS9_9LAMI</name>
<keyword evidence="1" id="KW-0812">Transmembrane</keyword>
<dbReference type="GO" id="GO:0005637">
    <property type="term" value="C:nuclear inner membrane"/>
    <property type="evidence" value="ECO:0007669"/>
    <property type="project" value="InterPro"/>
</dbReference>
<dbReference type="AlphaFoldDB" id="A0A830CDS9"/>
<dbReference type="GO" id="GO:0034399">
    <property type="term" value="C:nuclear periphery"/>
    <property type="evidence" value="ECO:0007669"/>
    <property type="project" value="TreeGrafter"/>
</dbReference>
<dbReference type="PANTHER" id="PTHR47808:SF2">
    <property type="entry name" value="LEM DOMAIN-CONTAINING PROTEIN 2"/>
    <property type="match status" value="1"/>
</dbReference>
<dbReference type="PANTHER" id="PTHR47808">
    <property type="entry name" value="INNER NUCLEAR MEMBRANE PROTEIN HEH2-RELATED"/>
    <property type="match status" value="1"/>
</dbReference>
<dbReference type="OrthoDB" id="341403at2759"/>